<dbReference type="Gene3D" id="3.30.2010.10">
    <property type="entry name" value="Metalloproteases ('zincins'), catalytic domain"/>
    <property type="match status" value="1"/>
</dbReference>
<dbReference type="Pfam" id="PF16491">
    <property type="entry name" value="Peptidase_M48_N"/>
    <property type="match status" value="1"/>
</dbReference>
<evidence type="ECO:0000256" key="5">
    <source>
        <dbReference type="ARBA" id="ARBA00022723"/>
    </source>
</evidence>
<feature type="transmembrane region" description="Helical" evidence="12">
    <location>
        <begin position="293"/>
        <end position="315"/>
    </location>
</feature>
<dbReference type="InterPro" id="IPR001915">
    <property type="entry name" value="Peptidase_M48"/>
</dbReference>
<evidence type="ECO:0000256" key="3">
    <source>
        <dbReference type="ARBA" id="ARBA00022670"/>
    </source>
</evidence>
<dbReference type="PANTHER" id="PTHR10120">
    <property type="entry name" value="CAAX PRENYL PROTEASE 1"/>
    <property type="match status" value="1"/>
</dbReference>
<comment type="cofactor">
    <cofactor evidence="1">
        <name>Zn(2+)</name>
        <dbReference type="ChEBI" id="CHEBI:29105"/>
    </cofactor>
</comment>
<feature type="transmembrane region" description="Helical" evidence="12">
    <location>
        <begin position="70"/>
        <end position="89"/>
    </location>
</feature>
<dbReference type="GO" id="GO:0071586">
    <property type="term" value="P:CAAX-box protein processing"/>
    <property type="evidence" value="ECO:0007669"/>
    <property type="project" value="InterPro"/>
</dbReference>
<protein>
    <submittedName>
        <fullName evidence="15">Protease HtpX</fullName>
        <ecNumber evidence="15">3.4.24.-</ecNumber>
    </submittedName>
</protein>
<dbReference type="CDD" id="cd07343">
    <property type="entry name" value="M48A_Zmpste24p_like"/>
    <property type="match status" value="1"/>
</dbReference>
<feature type="transmembrane region" description="Helical" evidence="12">
    <location>
        <begin position="101"/>
        <end position="122"/>
    </location>
</feature>
<feature type="transmembrane region" description="Helical" evidence="12">
    <location>
        <begin position="6"/>
        <end position="26"/>
    </location>
</feature>
<reference evidence="15" key="1">
    <citation type="submission" date="2016-10" db="EMBL/GenBank/DDBJ databases">
        <title>Sequence of Gallionella enrichment culture.</title>
        <authorList>
            <person name="Poehlein A."/>
            <person name="Muehling M."/>
            <person name="Daniel R."/>
        </authorList>
    </citation>
    <scope>NUCLEOTIDE SEQUENCE</scope>
</reference>
<sequence>MTATQFTTLFIFALAANVALKFWLAYRQLGHVAAHRAEVPAAFHGKVDLAAHQKAADYTRAMVHLDMISILFETLLLLGFTLGGGIQWLHAWVSGAFGGPLLQGTALIVSALLLQTVLEAPVDLYRTFGIEARFGFNKMTLRLYLLDALKGVLLGAVLGLPLLLGVLWLMERMGDPWWLYVWGVWVAFNLLVLFIYPTYIAPLFNDFEPLQDEAERARIEALLRKCGFAASGLFVMDGSKRSTHGNAYFTGFGKTKRIVFFDTLLQRLTPGEIDAVLAHELGHFRHRHVIKRILISFAVSLAFLWLLAQLLHASWFYQGLGIAGESTALALLLFFMVLPTFTFLLHPLTSAYSRKHEFEADAYAAQQTDAKELVNALVKLYQDNAKTLTPDSLYAIFYESHPPAPIRIAHLQQLGAHE</sequence>
<comment type="caution">
    <text evidence="15">The sequence shown here is derived from an EMBL/GenBank/DDBJ whole genome shotgun (WGS) entry which is preliminary data.</text>
</comment>
<comment type="subcellular location">
    <subcellularLocation>
        <location evidence="2">Endoplasmic reticulum membrane</location>
        <topology evidence="2">Multi-pass membrane protein</topology>
    </subcellularLocation>
</comment>
<dbReference type="GO" id="GO:0005789">
    <property type="term" value="C:endoplasmic reticulum membrane"/>
    <property type="evidence" value="ECO:0007669"/>
    <property type="project" value="UniProtKB-SubCell"/>
</dbReference>
<keyword evidence="7" id="KW-0256">Endoplasmic reticulum</keyword>
<keyword evidence="9 12" id="KW-1133">Transmembrane helix</keyword>
<dbReference type="Pfam" id="PF01435">
    <property type="entry name" value="Peptidase_M48"/>
    <property type="match status" value="1"/>
</dbReference>
<evidence type="ECO:0000256" key="6">
    <source>
        <dbReference type="ARBA" id="ARBA00022801"/>
    </source>
</evidence>
<feature type="transmembrane region" description="Helical" evidence="12">
    <location>
        <begin position="143"/>
        <end position="170"/>
    </location>
</feature>
<dbReference type="EC" id="3.4.24.-" evidence="15"/>
<evidence type="ECO:0000256" key="1">
    <source>
        <dbReference type="ARBA" id="ARBA00001947"/>
    </source>
</evidence>
<name>A0A1J5SZ90_9ZZZZ</name>
<dbReference type="GO" id="GO:0046872">
    <property type="term" value="F:metal ion binding"/>
    <property type="evidence" value="ECO:0007669"/>
    <property type="project" value="UniProtKB-KW"/>
</dbReference>
<dbReference type="FunFam" id="3.30.2010.10:FF:000002">
    <property type="entry name" value="CAAX prenyl protease"/>
    <property type="match status" value="1"/>
</dbReference>
<evidence type="ECO:0000259" key="14">
    <source>
        <dbReference type="Pfam" id="PF16491"/>
    </source>
</evidence>
<organism evidence="15">
    <name type="scientific">mine drainage metagenome</name>
    <dbReference type="NCBI Taxonomy" id="410659"/>
    <lineage>
        <taxon>unclassified sequences</taxon>
        <taxon>metagenomes</taxon>
        <taxon>ecological metagenomes</taxon>
    </lineage>
</organism>
<dbReference type="EMBL" id="MLJW01000013">
    <property type="protein sequence ID" value="OIR13905.1"/>
    <property type="molecule type" value="Genomic_DNA"/>
</dbReference>
<feature type="transmembrane region" description="Helical" evidence="12">
    <location>
        <begin position="176"/>
        <end position="196"/>
    </location>
</feature>
<evidence type="ECO:0000256" key="4">
    <source>
        <dbReference type="ARBA" id="ARBA00022692"/>
    </source>
</evidence>
<dbReference type="InterPro" id="IPR027057">
    <property type="entry name" value="CAXX_Prtase_1"/>
</dbReference>
<keyword evidence="6 15" id="KW-0378">Hydrolase</keyword>
<evidence type="ECO:0000256" key="7">
    <source>
        <dbReference type="ARBA" id="ARBA00022824"/>
    </source>
</evidence>
<evidence type="ECO:0000256" key="12">
    <source>
        <dbReference type="SAM" id="Phobius"/>
    </source>
</evidence>
<keyword evidence="10" id="KW-0482">Metalloprotease</keyword>
<evidence type="ECO:0000256" key="2">
    <source>
        <dbReference type="ARBA" id="ARBA00004477"/>
    </source>
</evidence>
<feature type="domain" description="Peptidase M48" evidence="13">
    <location>
        <begin position="212"/>
        <end position="413"/>
    </location>
</feature>
<gene>
    <name evidence="15" type="primary">htpX_2</name>
    <name evidence="15" type="ORF">GALL_50410</name>
</gene>
<keyword evidence="4 12" id="KW-0812">Transmembrane</keyword>
<evidence type="ECO:0000256" key="8">
    <source>
        <dbReference type="ARBA" id="ARBA00022833"/>
    </source>
</evidence>
<dbReference type="AlphaFoldDB" id="A0A1J5SZ90"/>
<dbReference type="GO" id="GO:0004222">
    <property type="term" value="F:metalloendopeptidase activity"/>
    <property type="evidence" value="ECO:0007669"/>
    <property type="project" value="InterPro"/>
</dbReference>
<keyword evidence="3 15" id="KW-0645">Protease</keyword>
<keyword evidence="11 12" id="KW-0472">Membrane</keyword>
<proteinExistence type="predicted"/>
<dbReference type="InterPro" id="IPR032456">
    <property type="entry name" value="Peptidase_M48_N"/>
</dbReference>
<feature type="transmembrane region" description="Helical" evidence="12">
    <location>
        <begin position="327"/>
        <end position="345"/>
    </location>
</feature>
<evidence type="ECO:0000256" key="10">
    <source>
        <dbReference type="ARBA" id="ARBA00023049"/>
    </source>
</evidence>
<evidence type="ECO:0000256" key="9">
    <source>
        <dbReference type="ARBA" id="ARBA00022989"/>
    </source>
</evidence>
<evidence type="ECO:0000313" key="15">
    <source>
        <dbReference type="EMBL" id="OIR13905.1"/>
    </source>
</evidence>
<keyword evidence="8" id="KW-0862">Zinc</keyword>
<accession>A0A1J5SZ90</accession>
<evidence type="ECO:0000259" key="13">
    <source>
        <dbReference type="Pfam" id="PF01435"/>
    </source>
</evidence>
<evidence type="ECO:0000256" key="11">
    <source>
        <dbReference type="ARBA" id="ARBA00023136"/>
    </source>
</evidence>
<feature type="domain" description="CAAX prenyl protease 1 N-terminal" evidence="14">
    <location>
        <begin position="28"/>
        <end position="205"/>
    </location>
</feature>
<keyword evidence="5" id="KW-0479">Metal-binding</keyword>